<dbReference type="Pfam" id="PF00300">
    <property type="entry name" value="His_Phos_1"/>
    <property type="match status" value="1"/>
</dbReference>
<keyword evidence="1" id="KW-0378">Hydrolase</keyword>
<dbReference type="Gene3D" id="3.40.50.1240">
    <property type="entry name" value="Phosphoglycerate mutase-like"/>
    <property type="match status" value="1"/>
</dbReference>
<dbReference type="GeneID" id="98314210"/>
<dbReference type="RefSeq" id="WP_102325249.1">
    <property type="nucleotide sequence ID" value="NZ_CALCQY010000021.1"/>
</dbReference>
<dbReference type="Proteomes" id="UP000264120">
    <property type="component" value="Chromosome"/>
</dbReference>
<dbReference type="EC" id="3.1.3.73" evidence="1"/>
<gene>
    <name evidence="1" type="primary">cobC_1</name>
    <name evidence="1" type="ORF">CD178_00739</name>
</gene>
<name>A0A347W9K3_9PROT</name>
<protein>
    <submittedName>
        <fullName evidence="1">Alpha-ribazole phosphatase</fullName>
        <ecNumber evidence="1">3.1.3.73</ecNumber>
    </submittedName>
</protein>
<dbReference type="InterPro" id="IPR013078">
    <property type="entry name" value="His_Pase_superF_clade-1"/>
</dbReference>
<organism evidence="1 2">
    <name type="scientific">Komagataeibacter saccharivorans</name>
    <dbReference type="NCBI Taxonomy" id="265959"/>
    <lineage>
        <taxon>Bacteria</taxon>
        <taxon>Pseudomonadati</taxon>
        <taxon>Pseudomonadota</taxon>
        <taxon>Alphaproteobacteria</taxon>
        <taxon>Acetobacterales</taxon>
        <taxon>Acetobacteraceae</taxon>
        <taxon>Komagataeibacter</taxon>
    </lineage>
</organism>
<dbReference type="PANTHER" id="PTHR48100:SF59">
    <property type="entry name" value="ADENOSYLCOBALAMIN_ALPHA-RIBAZOLE PHOSPHATASE"/>
    <property type="match status" value="1"/>
</dbReference>
<evidence type="ECO:0000313" key="2">
    <source>
        <dbReference type="Proteomes" id="UP000264120"/>
    </source>
</evidence>
<sequence length="196" mass="21402">MTDLITRPYWYLRHGETDWNAQGRSQGRTDIPLNATGIAQAEAAGLLLARHWNDHAPIVRIVASPLVRARRTAEIVADQLAANGAPRLEITLDDGLQEVCFGDEEGKAMGSWYDSWIAGDYTPPNGESFSALRTRAIAAMNRALEPDGVPLVVCHGAMFRALRSAMHLKPNVRLPNATPIWAEPHAATGWSLTALT</sequence>
<dbReference type="SMART" id="SM00855">
    <property type="entry name" value="PGAM"/>
    <property type="match status" value="1"/>
</dbReference>
<dbReference type="GO" id="GO:0005737">
    <property type="term" value="C:cytoplasm"/>
    <property type="evidence" value="ECO:0007669"/>
    <property type="project" value="TreeGrafter"/>
</dbReference>
<dbReference type="OrthoDB" id="9781415at2"/>
<dbReference type="KEGG" id="ksc:CD178_00739"/>
<dbReference type="SUPFAM" id="SSF53254">
    <property type="entry name" value="Phosphoglycerate mutase-like"/>
    <property type="match status" value="1"/>
</dbReference>
<dbReference type="AlphaFoldDB" id="A0A347W9K3"/>
<dbReference type="CDD" id="cd07067">
    <property type="entry name" value="HP_PGM_like"/>
    <property type="match status" value="1"/>
</dbReference>
<dbReference type="InterPro" id="IPR029033">
    <property type="entry name" value="His_PPase_superfam"/>
</dbReference>
<accession>A0A347W9K3</accession>
<dbReference type="GO" id="GO:0043755">
    <property type="term" value="F:alpha-ribazole phosphatase activity"/>
    <property type="evidence" value="ECO:0007669"/>
    <property type="project" value="UniProtKB-EC"/>
</dbReference>
<proteinExistence type="predicted"/>
<dbReference type="InterPro" id="IPR050275">
    <property type="entry name" value="PGM_Phosphatase"/>
</dbReference>
<keyword evidence="2" id="KW-1185">Reference proteome</keyword>
<evidence type="ECO:0000313" key="1">
    <source>
        <dbReference type="EMBL" id="AXY21546.1"/>
    </source>
</evidence>
<reference evidence="1 2" key="1">
    <citation type="submission" date="2017-08" db="EMBL/GenBank/DDBJ databases">
        <title>Complete genome sequence of Gluconacetobacter saccharivorans CV1 isolated from Fermented Vinegar.</title>
        <authorList>
            <person name="Kim S.-Y."/>
        </authorList>
    </citation>
    <scope>NUCLEOTIDE SEQUENCE [LARGE SCALE GENOMIC DNA]</scope>
    <source>
        <strain evidence="1 2">CV1</strain>
    </source>
</reference>
<dbReference type="EMBL" id="CP023036">
    <property type="protein sequence ID" value="AXY21546.1"/>
    <property type="molecule type" value="Genomic_DNA"/>
</dbReference>
<dbReference type="PANTHER" id="PTHR48100">
    <property type="entry name" value="BROAD-SPECIFICITY PHOSPHATASE YOR283W-RELATED"/>
    <property type="match status" value="1"/>
</dbReference>